<organism evidence="1 2">
    <name type="scientific">Bathymodiolus thermophilus thioautotrophic gill symbiont</name>
    <dbReference type="NCBI Taxonomy" id="2360"/>
    <lineage>
        <taxon>Bacteria</taxon>
        <taxon>Pseudomonadati</taxon>
        <taxon>Pseudomonadota</taxon>
        <taxon>Gammaproteobacteria</taxon>
        <taxon>sulfur-oxidizing symbionts</taxon>
    </lineage>
</organism>
<protein>
    <submittedName>
        <fullName evidence="1">Uncharacterized protein</fullName>
    </submittedName>
</protein>
<dbReference type="Proteomes" id="UP000626656">
    <property type="component" value="Unassembled WGS sequence"/>
</dbReference>
<comment type="caution">
    <text evidence="1">The sequence shown here is derived from an EMBL/GenBank/DDBJ whole genome shotgun (WGS) entry which is preliminary data.</text>
</comment>
<gene>
    <name evidence="1" type="ORF">AZO1586I_345</name>
</gene>
<reference evidence="1 2" key="1">
    <citation type="submission" date="2020-05" db="EMBL/GenBank/DDBJ databases">
        <authorList>
            <person name="Petersen J."/>
            <person name="Sayavedra L."/>
        </authorList>
    </citation>
    <scope>NUCLEOTIDE SEQUENCE [LARGE SCALE GENOMIC DNA]</scope>
    <source>
        <strain evidence="1">B azoricus SOX ET2 1586I</strain>
    </source>
</reference>
<name>A0ABN7G8I9_9GAMM</name>
<keyword evidence="2" id="KW-1185">Reference proteome</keyword>
<dbReference type="EMBL" id="CAHJWF010000085">
    <property type="protein sequence ID" value="CAB5498498.1"/>
    <property type="molecule type" value="Genomic_DNA"/>
</dbReference>
<proteinExistence type="predicted"/>
<accession>A0ABN7G8I9</accession>
<evidence type="ECO:0000313" key="1">
    <source>
        <dbReference type="EMBL" id="CAB5498498.1"/>
    </source>
</evidence>
<sequence length="38" mass="4828">MYNVPLVFQLWENPQKKITYEKEVCNYFMQPEYKLHQF</sequence>
<evidence type="ECO:0000313" key="2">
    <source>
        <dbReference type="Proteomes" id="UP000626656"/>
    </source>
</evidence>